<gene>
    <name evidence="1" type="ORF">EDM56_17075</name>
</gene>
<dbReference type="Gene3D" id="3.40.50.10320">
    <property type="entry name" value="LmbE-like"/>
    <property type="match status" value="1"/>
</dbReference>
<dbReference type="GO" id="GO:0016811">
    <property type="term" value="F:hydrolase activity, acting on carbon-nitrogen (but not peptide) bonds, in linear amides"/>
    <property type="evidence" value="ECO:0007669"/>
    <property type="project" value="TreeGrafter"/>
</dbReference>
<name>A0A3M8DH15_9BACL</name>
<evidence type="ECO:0000313" key="2">
    <source>
        <dbReference type="Proteomes" id="UP000271031"/>
    </source>
</evidence>
<dbReference type="Pfam" id="PF02585">
    <property type="entry name" value="PIG-L"/>
    <property type="match status" value="1"/>
</dbReference>
<dbReference type="EMBL" id="RHHQ01000012">
    <property type="protein sequence ID" value="RNB87373.1"/>
    <property type="molecule type" value="Genomic_DNA"/>
</dbReference>
<dbReference type="SUPFAM" id="SSF102588">
    <property type="entry name" value="LmbE-like"/>
    <property type="match status" value="1"/>
</dbReference>
<protein>
    <submittedName>
        <fullName evidence="1">PIG-L family deacetylase</fullName>
    </submittedName>
</protein>
<proteinExistence type="predicted"/>
<dbReference type="AlphaFoldDB" id="A0A3M8DH15"/>
<keyword evidence="2" id="KW-1185">Reference proteome</keyword>
<evidence type="ECO:0000313" key="1">
    <source>
        <dbReference type="EMBL" id="RNB87373.1"/>
    </source>
</evidence>
<dbReference type="PANTHER" id="PTHR12993">
    <property type="entry name" value="N-ACETYLGLUCOSAMINYL-PHOSPHATIDYLINOSITOL DE-N-ACETYLASE-RELATED"/>
    <property type="match status" value="1"/>
</dbReference>
<dbReference type="InterPro" id="IPR003737">
    <property type="entry name" value="GlcNAc_PI_deacetylase-related"/>
</dbReference>
<dbReference type="OrthoDB" id="9790023at2"/>
<reference evidence="1 2" key="1">
    <citation type="submission" date="2018-10" db="EMBL/GenBank/DDBJ databases">
        <title>Phylogenomics of Brevibacillus.</title>
        <authorList>
            <person name="Dunlap C."/>
        </authorList>
    </citation>
    <scope>NUCLEOTIDE SEQUENCE [LARGE SCALE GENOMIC DNA]</scope>
    <source>
        <strain evidence="1 2">JCM 15716</strain>
    </source>
</reference>
<accession>A0A3M8DH15</accession>
<dbReference type="RefSeq" id="WP_122919071.1">
    <property type="nucleotide sequence ID" value="NZ_RHHQ01000012.1"/>
</dbReference>
<dbReference type="Proteomes" id="UP000271031">
    <property type="component" value="Unassembled WGS sequence"/>
</dbReference>
<sequence>MTFEKILVLAPHTDDAELGCGGLIARSIEEGRQVFVATFSTAEESVPEGAPRDLLKHEFFRAISVLEVPNDNLFLFQYPVRRFSSFRQDILEDLVKLRKKIQPNLVLLPSAHDLHQDHQVLSQEGLRACKDASVWGYEMPWNNVSFHAQAFVTLEERFVRRKWEALQAYQSQIELGRPYFTEEFITGLAKLRGTQIKTEWAEAFEVLRVIV</sequence>
<dbReference type="InterPro" id="IPR024078">
    <property type="entry name" value="LmbE-like_dom_sf"/>
</dbReference>
<comment type="caution">
    <text evidence="1">The sequence shown here is derived from an EMBL/GenBank/DDBJ whole genome shotgun (WGS) entry which is preliminary data.</text>
</comment>
<organism evidence="1 2">
    <name type="scientific">Brevibacillus fluminis</name>
    <dbReference type="NCBI Taxonomy" id="511487"/>
    <lineage>
        <taxon>Bacteria</taxon>
        <taxon>Bacillati</taxon>
        <taxon>Bacillota</taxon>
        <taxon>Bacilli</taxon>
        <taxon>Bacillales</taxon>
        <taxon>Paenibacillaceae</taxon>
        <taxon>Brevibacillus</taxon>
    </lineage>
</organism>
<dbReference type="PANTHER" id="PTHR12993:SF29">
    <property type="entry name" value="BLR3841 PROTEIN"/>
    <property type="match status" value="1"/>
</dbReference>